<protein>
    <recommendedName>
        <fullName evidence="1">RRM domain-containing protein</fullName>
    </recommendedName>
</protein>
<sequence>MLTQACNNMQFEINSRGRFSALPTAGQTGTTTGNSSVASAVAAAALAAQQQTMIINAAGKQIEGPEGCNLFIYHLPQDFTDFDLASTFVPFGNMLSAKVVVDLKTNTSRCFGNFFLIQYHFFKLI</sequence>
<gene>
    <name evidence="2" type="ORF">G9C98_002746</name>
</gene>
<keyword evidence="3" id="KW-1185">Reference proteome</keyword>
<name>A0A8J5R8W4_9HYME</name>
<proteinExistence type="predicted"/>
<evidence type="ECO:0000313" key="2">
    <source>
        <dbReference type="EMBL" id="KAG8041453.1"/>
    </source>
</evidence>
<comment type="caution">
    <text evidence="2">The sequence shown here is derived from an EMBL/GenBank/DDBJ whole genome shotgun (WGS) entry which is preliminary data.</text>
</comment>
<dbReference type="GO" id="GO:0003723">
    <property type="term" value="F:RNA binding"/>
    <property type="evidence" value="ECO:0007669"/>
    <property type="project" value="InterPro"/>
</dbReference>
<reference evidence="2" key="1">
    <citation type="submission" date="2020-03" db="EMBL/GenBank/DDBJ databases">
        <authorList>
            <person name="Chebbi M.A."/>
            <person name="Drezen J.M."/>
        </authorList>
    </citation>
    <scope>NUCLEOTIDE SEQUENCE</scope>
    <source>
        <tissue evidence="2">Whole body</tissue>
    </source>
</reference>
<reference evidence="2" key="2">
    <citation type="submission" date="2021-04" db="EMBL/GenBank/DDBJ databases">
        <title>Genome-wide patterns of bracovirus chromosomal integration into multiple host tissues during parasitism.</title>
        <authorList>
            <person name="Chebbi M.A.C."/>
        </authorList>
    </citation>
    <scope>NUCLEOTIDE SEQUENCE</scope>
    <source>
        <tissue evidence="2">Whole body</tissue>
    </source>
</reference>
<accession>A0A8J5R8W4</accession>
<evidence type="ECO:0000259" key="1">
    <source>
        <dbReference type="Pfam" id="PF00076"/>
    </source>
</evidence>
<dbReference type="OrthoDB" id="7690830at2759"/>
<dbReference type="InterPro" id="IPR000504">
    <property type="entry name" value="RRM_dom"/>
</dbReference>
<dbReference type="Proteomes" id="UP000729913">
    <property type="component" value="Unassembled WGS sequence"/>
</dbReference>
<feature type="domain" description="RRM" evidence="1">
    <location>
        <begin position="70"/>
        <end position="112"/>
    </location>
</feature>
<evidence type="ECO:0000313" key="3">
    <source>
        <dbReference type="Proteomes" id="UP000729913"/>
    </source>
</evidence>
<dbReference type="EMBL" id="JAAOIC020000016">
    <property type="protein sequence ID" value="KAG8041453.1"/>
    <property type="molecule type" value="Genomic_DNA"/>
</dbReference>
<organism evidence="2 3">
    <name type="scientific">Cotesia typhae</name>
    <dbReference type="NCBI Taxonomy" id="2053667"/>
    <lineage>
        <taxon>Eukaryota</taxon>
        <taxon>Metazoa</taxon>
        <taxon>Ecdysozoa</taxon>
        <taxon>Arthropoda</taxon>
        <taxon>Hexapoda</taxon>
        <taxon>Insecta</taxon>
        <taxon>Pterygota</taxon>
        <taxon>Neoptera</taxon>
        <taxon>Endopterygota</taxon>
        <taxon>Hymenoptera</taxon>
        <taxon>Apocrita</taxon>
        <taxon>Ichneumonoidea</taxon>
        <taxon>Braconidae</taxon>
        <taxon>Microgastrinae</taxon>
        <taxon>Cotesia</taxon>
    </lineage>
</organism>
<dbReference type="AlphaFoldDB" id="A0A8J5R8W4"/>
<dbReference type="Pfam" id="PF00076">
    <property type="entry name" value="RRM_1"/>
    <property type="match status" value="1"/>
</dbReference>